<dbReference type="InterPro" id="IPR032710">
    <property type="entry name" value="NTF2-like_dom_sf"/>
</dbReference>
<name>A0ABR4ZT69_9FLAO</name>
<comment type="caution">
    <text evidence="3">The sequence shown here is derived from an EMBL/GenBank/DDBJ whole genome shotgun (WGS) entry which is preliminary data.</text>
</comment>
<feature type="domain" description="DUF4440" evidence="2">
    <location>
        <begin position="25"/>
        <end position="130"/>
    </location>
</feature>
<gene>
    <name evidence="3" type="ORF">OA84_04035</name>
</gene>
<dbReference type="SUPFAM" id="SSF54427">
    <property type="entry name" value="NTF2-like"/>
    <property type="match status" value="1"/>
</dbReference>
<feature type="region of interest" description="Disordered" evidence="1">
    <location>
        <begin position="1"/>
        <end position="20"/>
    </location>
</feature>
<reference evidence="3 4" key="1">
    <citation type="submission" date="2014-10" db="EMBL/GenBank/DDBJ databases">
        <title>Kaistella solincola genome.</title>
        <authorList>
            <person name="Newman J.D."/>
        </authorList>
    </citation>
    <scope>NUCLEOTIDE SEQUENCE [LARGE SCALE GENOMIC DNA]</scope>
    <source>
        <strain evidence="3 4">DSM 22468</strain>
    </source>
</reference>
<sequence length="145" mass="16226">MVVTACSPQKNSSSPPIGSNSEQEIIALSKEKWLWMAEKKTHQLQDLFHEKSVFVHMGGSWGKERELEVIRSGSIWYKKAEVYSASVNIIGNTAILLNDIDLVAVVGGNEVVNPFMVTEVYVSEKGKWKMGSLTFSRLTRPVKLK</sequence>
<dbReference type="EMBL" id="JSYK01000002">
    <property type="protein sequence ID" value="KIA84681.1"/>
    <property type="molecule type" value="Genomic_DNA"/>
</dbReference>
<proteinExistence type="predicted"/>
<dbReference type="Gene3D" id="3.10.450.50">
    <property type="match status" value="1"/>
</dbReference>
<organism evidence="3 4">
    <name type="scientific">Kaistella solincola</name>
    <dbReference type="NCBI Taxonomy" id="510955"/>
    <lineage>
        <taxon>Bacteria</taxon>
        <taxon>Pseudomonadati</taxon>
        <taxon>Bacteroidota</taxon>
        <taxon>Flavobacteriia</taxon>
        <taxon>Flavobacteriales</taxon>
        <taxon>Weeksellaceae</taxon>
        <taxon>Chryseobacterium group</taxon>
        <taxon>Kaistella</taxon>
    </lineage>
</organism>
<dbReference type="InterPro" id="IPR027843">
    <property type="entry name" value="DUF4440"/>
</dbReference>
<evidence type="ECO:0000313" key="4">
    <source>
        <dbReference type="Proteomes" id="UP000031275"/>
    </source>
</evidence>
<dbReference type="Pfam" id="PF14534">
    <property type="entry name" value="DUF4440"/>
    <property type="match status" value="1"/>
</dbReference>
<protein>
    <recommendedName>
        <fullName evidence="2">DUF4440 domain-containing protein</fullName>
    </recommendedName>
</protein>
<dbReference type="Proteomes" id="UP000031275">
    <property type="component" value="Unassembled WGS sequence"/>
</dbReference>
<accession>A0ABR4ZT69</accession>
<keyword evidence="4" id="KW-1185">Reference proteome</keyword>
<evidence type="ECO:0000313" key="3">
    <source>
        <dbReference type="EMBL" id="KIA84681.1"/>
    </source>
</evidence>
<evidence type="ECO:0000256" key="1">
    <source>
        <dbReference type="SAM" id="MobiDB-lite"/>
    </source>
</evidence>
<evidence type="ECO:0000259" key="2">
    <source>
        <dbReference type="Pfam" id="PF14534"/>
    </source>
</evidence>